<protein>
    <recommendedName>
        <fullName evidence="1">Heterokaryon incompatibility domain-containing protein</fullName>
    </recommendedName>
</protein>
<dbReference type="PANTHER" id="PTHR33112">
    <property type="entry name" value="DOMAIN PROTEIN, PUTATIVE-RELATED"/>
    <property type="match status" value="1"/>
</dbReference>
<evidence type="ECO:0000313" key="2">
    <source>
        <dbReference type="EMBL" id="TQB68623.1"/>
    </source>
</evidence>
<dbReference type="AlphaFoldDB" id="A0A507QLG2"/>
<proteinExistence type="predicted"/>
<evidence type="ECO:0000259" key="1">
    <source>
        <dbReference type="Pfam" id="PF06985"/>
    </source>
</evidence>
<dbReference type="PANTHER" id="PTHR33112:SF16">
    <property type="entry name" value="HETEROKARYON INCOMPATIBILITY DOMAIN-CONTAINING PROTEIN"/>
    <property type="match status" value="1"/>
</dbReference>
<sequence length="602" mass="69013">MAPAGDVCSTCRSVLCPEPGVCSERDPGSVYFTPAGQTLRAFRQASQQGCAVCSTIWNLTERHRHAWSNASRETWEPLRYRVAKYQGEESVVRLNVLYKDPLKSEVDELRFRLIPVDAAFGLNQIPTRLIDVGCDGDTDWFLRVVDEEALSPASLSYMTLSYRWGSNPKLILLSSNLARFRQGAPICELPPLFRDFATVARAFHIRYVWIDSLCIIQDSVEDWEAEASKMRYVYANSACNIAALASNSPEESIFHRREIESIRPRMVRSSLFADRPSLHYIFEKGYWDRQLSDGPLHNRGWFFQERFLAPRVLYFGKDQILWECFSEHKCECFPHGIPAHWSDKKMDSLFNYMSTDGSHSRPRMPLHVFNLWNDIVKQYSRCDLTKASDKMFAIAGVAKLFHDITGDEYVAGWWKSRLLESLDWRVFEPRARISADYRAPSWSWASVDGPVRLTGLSPSTEFLVRLVDVHITTRGPDAMVNMLDGYIKLRGAIFVAICHYLEHGNRVLVNGNVQFAVWLYPDSLDIDFPEGKKVACIPFKKDYSRGLDGELEPHVLCFLAEETGIRHGSDVLYRRLGVFLLYTQEDVDYVCTIRDTTTIILI</sequence>
<gene>
    <name evidence="2" type="ORF">MPDQ_003166</name>
</gene>
<organism evidence="2 3">
    <name type="scientific">Monascus purpureus</name>
    <name type="common">Red mold</name>
    <name type="synonym">Monascus anka</name>
    <dbReference type="NCBI Taxonomy" id="5098"/>
    <lineage>
        <taxon>Eukaryota</taxon>
        <taxon>Fungi</taxon>
        <taxon>Dikarya</taxon>
        <taxon>Ascomycota</taxon>
        <taxon>Pezizomycotina</taxon>
        <taxon>Eurotiomycetes</taxon>
        <taxon>Eurotiomycetidae</taxon>
        <taxon>Eurotiales</taxon>
        <taxon>Aspergillaceae</taxon>
        <taxon>Monascus</taxon>
    </lineage>
</organism>
<dbReference type="InterPro" id="IPR010730">
    <property type="entry name" value="HET"/>
</dbReference>
<keyword evidence="3" id="KW-1185">Reference proteome</keyword>
<accession>A0A507QLG2</accession>
<evidence type="ECO:0000313" key="3">
    <source>
        <dbReference type="Proteomes" id="UP000319663"/>
    </source>
</evidence>
<reference evidence="2 3" key="1">
    <citation type="submission" date="2019-06" db="EMBL/GenBank/DDBJ databases">
        <title>Wine fermentation using esterase from Monascus purpureus.</title>
        <authorList>
            <person name="Geng C."/>
            <person name="Zhang Y."/>
        </authorList>
    </citation>
    <scope>NUCLEOTIDE SEQUENCE [LARGE SCALE GENOMIC DNA]</scope>
    <source>
        <strain evidence="2">HQ1</strain>
    </source>
</reference>
<dbReference type="Pfam" id="PF06985">
    <property type="entry name" value="HET"/>
    <property type="match status" value="1"/>
</dbReference>
<dbReference type="STRING" id="5098.A0A507QLG2"/>
<feature type="domain" description="Heterokaryon incompatibility" evidence="1">
    <location>
        <begin position="157"/>
        <end position="305"/>
    </location>
</feature>
<dbReference type="Proteomes" id="UP000319663">
    <property type="component" value="Unassembled WGS sequence"/>
</dbReference>
<comment type="caution">
    <text evidence="2">The sequence shown here is derived from an EMBL/GenBank/DDBJ whole genome shotgun (WGS) entry which is preliminary data.</text>
</comment>
<dbReference type="EMBL" id="VIFY01000202">
    <property type="protein sequence ID" value="TQB68623.1"/>
    <property type="molecule type" value="Genomic_DNA"/>
</dbReference>
<name>A0A507QLG2_MONPU</name>